<dbReference type="Gramene" id="mRNA:HanXRQr2_Chr04g0159771">
    <property type="protein sequence ID" value="mRNA:HanXRQr2_Chr04g0159771"/>
    <property type="gene ID" value="HanXRQr2_Chr04g0159771"/>
</dbReference>
<dbReference type="AlphaFoldDB" id="A0A251UZA4"/>
<dbReference type="InParanoid" id="A0A251UZA4"/>
<evidence type="ECO:0000313" key="1">
    <source>
        <dbReference type="EMBL" id="KAF5809654.1"/>
    </source>
</evidence>
<proteinExistence type="predicted"/>
<reference evidence="2" key="2">
    <citation type="submission" date="2017-02" db="EMBL/GenBank/DDBJ databases">
        <title>Sunflower complete genome.</title>
        <authorList>
            <person name="Langlade N."/>
            <person name="Munos S."/>
        </authorList>
    </citation>
    <scope>NUCLEOTIDE SEQUENCE [LARGE SCALE GENOMIC DNA]</scope>
    <source>
        <tissue evidence="2">Leaves</tissue>
    </source>
</reference>
<keyword evidence="3" id="KW-1185">Reference proteome</keyword>
<dbReference type="Proteomes" id="UP000215914">
    <property type="component" value="Chromosome 4"/>
</dbReference>
<sequence>MASSRTFRSESFNISDETQNDWWQEQIFCILKTHGFPRTRSIYPKKNGVSKKIFDGSLVLSSKEAKKFNHVKGTNKKMEHQ</sequence>
<gene>
    <name evidence="2" type="ORF">HannXRQ_Chr04g0114061</name>
    <name evidence="1" type="ORF">HanXRQr2_Chr04g0159771</name>
</gene>
<organism evidence="2 3">
    <name type="scientific">Helianthus annuus</name>
    <name type="common">Common sunflower</name>
    <dbReference type="NCBI Taxonomy" id="4232"/>
    <lineage>
        <taxon>Eukaryota</taxon>
        <taxon>Viridiplantae</taxon>
        <taxon>Streptophyta</taxon>
        <taxon>Embryophyta</taxon>
        <taxon>Tracheophyta</taxon>
        <taxon>Spermatophyta</taxon>
        <taxon>Magnoliopsida</taxon>
        <taxon>eudicotyledons</taxon>
        <taxon>Gunneridae</taxon>
        <taxon>Pentapetalae</taxon>
        <taxon>asterids</taxon>
        <taxon>campanulids</taxon>
        <taxon>Asterales</taxon>
        <taxon>Asteraceae</taxon>
        <taxon>Asteroideae</taxon>
        <taxon>Heliantheae alliance</taxon>
        <taxon>Heliantheae</taxon>
        <taxon>Helianthus</taxon>
    </lineage>
</organism>
<protein>
    <submittedName>
        <fullName evidence="2">Uncharacterized protein</fullName>
    </submittedName>
</protein>
<reference evidence="1" key="3">
    <citation type="submission" date="2020-06" db="EMBL/GenBank/DDBJ databases">
        <title>Helianthus annuus Genome sequencing and assembly Release 2.</title>
        <authorList>
            <person name="Gouzy J."/>
            <person name="Langlade N."/>
            <person name="Munos S."/>
        </authorList>
    </citation>
    <scope>NUCLEOTIDE SEQUENCE</scope>
    <source>
        <tissue evidence="1">Leaves</tissue>
    </source>
</reference>
<reference evidence="1 3" key="1">
    <citation type="journal article" date="2017" name="Nature">
        <title>The sunflower genome provides insights into oil metabolism, flowering and Asterid evolution.</title>
        <authorList>
            <person name="Badouin H."/>
            <person name="Gouzy J."/>
            <person name="Grassa C.J."/>
            <person name="Murat F."/>
            <person name="Staton S.E."/>
            <person name="Cottret L."/>
            <person name="Lelandais-Briere C."/>
            <person name="Owens G.L."/>
            <person name="Carrere S."/>
            <person name="Mayjonade B."/>
            <person name="Legrand L."/>
            <person name="Gill N."/>
            <person name="Kane N.C."/>
            <person name="Bowers J.E."/>
            <person name="Hubner S."/>
            <person name="Bellec A."/>
            <person name="Berard A."/>
            <person name="Berges H."/>
            <person name="Blanchet N."/>
            <person name="Boniface M.C."/>
            <person name="Brunel D."/>
            <person name="Catrice O."/>
            <person name="Chaidir N."/>
            <person name="Claudel C."/>
            <person name="Donnadieu C."/>
            <person name="Faraut T."/>
            <person name="Fievet G."/>
            <person name="Helmstetter N."/>
            <person name="King M."/>
            <person name="Knapp S.J."/>
            <person name="Lai Z."/>
            <person name="Le Paslier M.C."/>
            <person name="Lippi Y."/>
            <person name="Lorenzon L."/>
            <person name="Mandel J.R."/>
            <person name="Marage G."/>
            <person name="Marchand G."/>
            <person name="Marquand E."/>
            <person name="Bret-Mestries E."/>
            <person name="Morien E."/>
            <person name="Nambeesan S."/>
            <person name="Nguyen T."/>
            <person name="Pegot-Espagnet P."/>
            <person name="Pouilly N."/>
            <person name="Raftis F."/>
            <person name="Sallet E."/>
            <person name="Schiex T."/>
            <person name="Thomas J."/>
            <person name="Vandecasteele C."/>
            <person name="Vares D."/>
            <person name="Vear F."/>
            <person name="Vautrin S."/>
            <person name="Crespi M."/>
            <person name="Mangin B."/>
            <person name="Burke J.M."/>
            <person name="Salse J."/>
            <person name="Munos S."/>
            <person name="Vincourt P."/>
            <person name="Rieseberg L.H."/>
            <person name="Langlade N.B."/>
        </authorList>
    </citation>
    <scope>NUCLEOTIDE SEQUENCE [LARGE SCALE GENOMIC DNA]</scope>
    <source>
        <strain evidence="3">cv. SF193</strain>
        <tissue evidence="1">Leaves</tissue>
    </source>
</reference>
<dbReference type="EMBL" id="MNCJ02000319">
    <property type="protein sequence ID" value="KAF5809654.1"/>
    <property type="molecule type" value="Genomic_DNA"/>
</dbReference>
<evidence type="ECO:0000313" key="3">
    <source>
        <dbReference type="Proteomes" id="UP000215914"/>
    </source>
</evidence>
<name>A0A251UZA4_HELAN</name>
<dbReference type="EMBL" id="CM007893">
    <property type="protein sequence ID" value="OTG28690.1"/>
    <property type="molecule type" value="Genomic_DNA"/>
</dbReference>
<evidence type="ECO:0000313" key="2">
    <source>
        <dbReference type="EMBL" id="OTG28690.1"/>
    </source>
</evidence>
<accession>A0A251UZA4</accession>